<dbReference type="GO" id="GO:0005506">
    <property type="term" value="F:iron ion binding"/>
    <property type="evidence" value="ECO:0007669"/>
    <property type="project" value="InterPro"/>
</dbReference>
<organism evidence="8 9">
    <name type="scientific">Pseudomonas fragi</name>
    <dbReference type="NCBI Taxonomy" id="296"/>
    <lineage>
        <taxon>Bacteria</taxon>
        <taxon>Pseudomonadati</taxon>
        <taxon>Pseudomonadota</taxon>
        <taxon>Gammaproteobacteria</taxon>
        <taxon>Pseudomonadales</taxon>
        <taxon>Pseudomonadaceae</taxon>
        <taxon>Pseudomonas</taxon>
    </lineage>
</organism>
<keyword evidence="5" id="KW-0408">Iron</keyword>
<accession>A0A9Q5B5P1</accession>
<dbReference type="CDD" id="cd00680">
    <property type="entry name" value="RHO_alpha_C"/>
    <property type="match status" value="1"/>
</dbReference>
<dbReference type="RefSeq" id="WP_095041265.1">
    <property type="nucleotide sequence ID" value="NZ_JAAEBQ010000001.1"/>
</dbReference>
<evidence type="ECO:0000313" key="9">
    <source>
        <dbReference type="Proteomes" id="UP000564604"/>
    </source>
</evidence>
<keyword evidence="2" id="KW-0001">2Fe-2S</keyword>
<dbReference type="PRINTS" id="PR00090">
    <property type="entry name" value="RNGDIOXGNASE"/>
</dbReference>
<dbReference type="PROSITE" id="PS51296">
    <property type="entry name" value="RIESKE"/>
    <property type="match status" value="1"/>
</dbReference>
<dbReference type="InterPro" id="IPR015879">
    <property type="entry name" value="Ring_hydroxy_dOase_asu_C_dom"/>
</dbReference>
<proteinExistence type="inferred from homology"/>
<keyword evidence="4" id="KW-0560">Oxidoreductase</keyword>
<evidence type="ECO:0000256" key="5">
    <source>
        <dbReference type="ARBA" id="ARBA00023004"/>
    </source>
</evidence>
<dbReference type="EMBL" id="JAAQYX010000043">
    <property type="protein sequence ID" value="NNB51987.1"/>
    <property type="molecule type" value="Genomic_DNA"/>
</dbReference>
<dbReference type="Pfam" id="PF00848">
    <property type="entry name" value="Ring_hydroxyl_A"/>
    <property type="match status" value="1"/>
</dbReference>
<evidence type="ECO:0000313" key="8">
    <source>
        <dbReference type="EMBL" id="NNB51987.1"/>
    </source>
</evidence>
<dbReference type="Gene3D" id="3.90.380.10">
    <property type="entry name" value="Naphthalene 1,2-dioxygenase Alpha Subunit, Chain A, domain 1"/>
    <property type="match status" value="2"/>
</dbReference>
<dbReference type="GO" id="GO:0051213">
    <property type="term" value="F:dioxygenase activity"/>
    <property type="evidence" value="ECO:0007669"/>
    <property type="project" value="UniProtKB-KW"/>
</dbReference>
<dbReference type="InterPro" id="IPR001663">
    <property type="entry name" value="Rng_hydr_dOase-A"/>
</dbReference>
<protein>
    <submittedName>
        <fullName evidence="8">Aromatic ring-hydroxylating dioxygenase subunit alpha</fullName>
    </submittedName>
</protein>
<dbReference type="InterPro" id="IPR017941">
    <property type="entry name" value="Rieske_2Fe-2S"/>
</dbReference>
<dbReference type="CDD" id="cd03469">
    <property type="entry name" value="Rieske_RO_Alpha_N"/>
    <property type="match status" value="1"/>
</dbReference>
<evidence type="ECO:0000256" key="3">
    <source>
        <dbReference type="ARBA" id="ARBA00022723"/>
    </source>
</evidence>
<dbReference type="SUPFAM" id="SSF55961">
    <property type="entry name" value="Bet v1-like"/>
    <property type="match status" value="1"/>
</dbReference>
<dbReference type="Pfam" id="PF00355">
    <property type="entry name" value="Rieske"/>
    <property type="match status" value="1"/>
</dbReference>
<gene>
    <name evidence="8" type="ORF">HBN89_22430</name>
</gene>
<comment type="caution">
    <text evidence="8">The sequence shown here is derived from an EMBL/GenBank/DDBJ whole genome shotgun (WGS) entry which is preliminary data.</text>
</comment>
<dbReference type="PANTHER" id="PTHR43756">
    <property type="entry name" value="CHOLINE MONOOXYGENASE, CHLOROPLASTIC"/>
    <property type="match status" value="1"/>
</dbReference>
<evidence type="ECO:0000256" key="1">
    <source>
        <dbReference type="ARBA" id="ARBA00008751"/>
    </source>
</evidence>
<keyword evidence="8" id="KW-0223">Dioxygenase</keyword>
<name>A0A9Q5B5P1_PSEFR</name>
<sequence length="378" mass="42814">MSRHVLDIQHYTDSRTFLLEQQRLFGKLWLFAGFSSMVAGRNQFFTRHLAGIPVLVQRTQAGVRAFVNQCPHRKSPIQTACSGTRPLVCPYHAWTFGPEGQLRSTPNARLYQFDAAEKAALHLQALPVEVVGQLIFVNLGDDPLALSEQFSEDFLAQLRDVSAYLDSHLVYSCHRVRYNWKLNMENVKDFNHVPFIHPKTFFPALKAPVQVPEACLPGEPPASVVQRLRRPDAVKLCALSYTGGLPMSSAPAWFAKDCDTYGDGTHYNNWFVYPNVNFCSVKGGHFLLQQYDPVAPGETDYHLWMMTARRKDTRTDFTALLSTLIRGERQVIAEDTQVLERMQAGFGLHSGQVCHGDYEGMLVDQHLWYRANILGEQP</sequence>
<evidence type="ECO:0000256" key="6">
    <source>
        <dbReference type="ARBA" id="ARBA00023014"/>
    </source>
</evidence>
<dbReference type="GO" id="GO:0051537">
    <property type="term" value="F:2 iron, 2 sulfur cluster binding"/>
    <property type="evidence" value="ECO:0007669"/>
    <property type="project" value="UniProtKB-KW"/>
</dbReference>
<reference evidence="8 9" key="1">
    <citation type="journal article" date="2020" name="Front. Microbiol.">
        <title>Genetic Organization of the aprX-lipA2 Operon Affects the Proteolytic Potential of Pseudomonas Species in Milk.</title>
        <authorList>
            <person name="Maier C."/>
            <person name="Huptas C."/>
            <person name="von Neubeck M."/>
            <person name="Scherer S."/>
            <person name="Wenning M."/>
            <person name="Lucking G."/>
        </authorList>
    </citation>
    <scope>NUCLEOTIDE SEQUENCE [LARGE SCALE GENOMIC DNA]</scope>
    <source>
        <strain evidence="8 9">WS 5094</strain>
    </source>
</reference>
<dbReference type="InterPro" id="IPR036922">
    <property type="entry name" value="Rieske_2Fe-2S_sf"/>
</dbReference>
<dbReference type="Gene3D" id="2.102.10.10">
    <property type="entry name" value="Rieske [2Fe-2S] iron-sulphur domain"/>
    <property type="match status" value="1"/>
</dbReference>
<feature type="domain" description="Rieske" evidence="7">
    <location>
        <begin position="29"/>
        <end position="137"/>
    </location>
</feature>
<dbReference type="AlphaFoldDB" id="A0A9Q5B5P1"/>
<evidence type="ECO:0000259" key="7">
    <source>
        <dbReference type="PROSITE" id="PS51296"/>
    </source>
</evidence>
<dbReference type="Proteomes" id="UP000564604">
    <property type="component" value="Unassembled WGS sequence"/>
</dbReference>
<evidence type="ECO:0000256" key="2">
    <source>
        <dbReference type="ARBA" id="ARBA00022714"/>
    </source>
</evidence>
<dbReference type="PANTHER" id="PTHR43756:SF1">
    <property type="entry name" value="3-PHENYLPROPIONATE_CINNAMIC ACID DIOXYGENASE SUBUNIT ALPHA"/>
    <property type="match status" value="1"/>
</dbReference>
<dbReference type="SUPFAM" id="SSF50022">
    <property type="entry name" value="ISP domain"/>
    <property type="match status" value="1"/>
</dbReference>
<evidence type="ECO:0000256" key="4">
    <source>
        <dbReference type="ARBA" id="ARBA00023002"/>
    </source>
</evidence>
<comment type="similarity">
    <text evidence="1">Belongs to the bacterial ring-hydroxylating dioxygenase alpha subunit family.</text>
</comment>
<keyword evidence="3" id="KW-0479">Metal-binding</keyword>
<keyword evidence="6" id="KW-0411">Iron-sulfur</keyword>